<dbReference type="RefSeq" id="XP_026283348.2">
    <property type="nucleotide sequence ID" value="XM_026427563.2"/>
</dbReference>
<keyword evidence="3 9" id="KW-0812">Transmembrane</keyword>
<keyword evidence="2" id="KW-0813">Transport</keyword>
<comment type="subcellular location">
    <subcellularLocation>
        <location evidence="1">Membrane</location>
        <topology evidence="1">Multi-pass membrane protein</topology>
    </subcellularLocation>
</comment>
<dbReference type="GO" id="GO:0005886">
    <property type="term" value="C:plasma membrane"/>
    <property type="evidence" value="ECO:0007669"/>
    <property type="project" value="TreeGrafter"/>
</dbReference>
<proteinExistence type="predicted"/>
<evidence type="ECO:0000313" key="11">
    <source>
        <dbReference type="Proteomes" id="UP000504606"/>
    </source>
</evidence>
<dbReference type="GO" id="GO:0030322">
    <property type="term" value="P:stabilization of membrane potential"/>
    <property type="evidence" value="ECO:0007669"/>
    <property type="project" value="TreeGrafter"/>
</dbReference>
<evidence type="ECO:0000313" key="12">
    <source>
        <dbReference type="RefSeq" id="XP_026283345.2"/>
    </source>
</evidence>
<feature type="transmembrane region" description="Helical" evidence="9">
    <location>
        <begin position="464"/>
        <end position="484"/>
    </location>
</feature>
<dbReference type="RefSeq" id="XP_026283347.2">
    <property type="nucleotide sequence ID" value="XM_026427562.2"/>
</dbReference>
<feature type="transmembrane region" description="Helical" evidence="9">
    <location>
        <begin position="550"/>
        <end position="577"/>
    </location>
</feature>
<dbReference type="SUPFAM" id="SSF81324">
    <property type="entry name" value="Voltage-gated potassium channels"/>
    <property type="match status" value="1"/>
</dbReference>
<evidence type="ECO:0000256" key="5">
    <source>
        <dbReference type="ARBA" id="ARBA00023065"/>
    </source>
</evidence>
<feature type="transmembrane region" description="Helical" evidence="9">
    <location>
        <begin position="433"/>
        <end position="452"/>
    </location>
</feature>
<dbReference type="PANTHER" id="PTHR11003:SF87">
    <property type="entry name" value="POTASSIUM CHANNEL DOMAIN-CONTAINING PROTEIN"/>
    <property type="match status" value="1"/>
</dbReference>
<evidence type="ECO:0000313" key="16">
    <source>
        <dbReference type="RefSeq" id="XP_052120237.1"/>
    </source>
</evidence>
<evidence type="ECO:0000313" key="18">
    <source>
        <dbReference type="RefSeq" id="XP_052120239.1"/>
    </source>
</evidence>
<evidence type="ECO:0000313" key="13">
    <source>
        <dbReference type="RefSeq" id="XP_026283346.2"/>
    </source>
</evidence>
<accession>A0A6J1SRA4</accession>
<evidence type="ECO:0000256" key="8">
    <source>
        <dbReference type="SAM" id="MobiDB-lite"/>
    </source>
</evidence>
<dbReference type="Pfam" id="PF07885">
    <property type="entry name" value="Ion_trans_2"/>
    <property type="match status" value="1"/>
</dbReference>
<feature type="domain" description="Potassium channel" evidence="10">
    <location>
        <begin position="428"/>
        <end position="487"/>
    </location>
</feature>
<protein>
    <submittedName>
        <fullName evidence="12 13">Uncharacterized protein LOC113209844</fullName>
    </submittedName>
</protein>
<keyword evidence="11" id="KW-1185">Reference proteome</keyword>
<dbReference type="GO" id="GO:0022841">
    <property type="term" value="F:potassium ion leak channel activity"/>
    <property type="evidence" value="ECO:0007669"/>
    <property type="project" value="TreeGrafter"/>
</dbReference>
<evidence type="ECO:0000313" key="15">
    <source>
        <dbReference type="RefSeq" id="XP_026283348.2"/>
    </source>
</evidence>
<dbReference type="InterPro" id="IPR003280">
    <property type="entry name" value="2pore_dom_K_chnl"/>
</dbReference>
<keyword evidence="7" id="KW-0407">Ion channel</keyword>
<feature type="transmembrane region" description="Helical" evidence="9">
    <location>
        <begin position="332"/>
        <end position="358"/>
    </location>
</feature>
<gene>
    <name evidence="12 13 14 15 16 17 18" type="primary">LOC113209844</name>
</gene>
<dbReference type="RefSeq" id="XP_052120237.1">
    <property type="nucleotide sequence ID" value="XM_052264277.1"/>
</dbReference>
<dbReference type="RefSeq" id="XP_026283346.2">
    <property type="nucleotide sequence ID" value="XM_026427561.2"/>
</dbReference>
<dbReference type="PANTHER" id="PTHR11003">
    <property type="entry name" value="POTASSIUM CHANNEL, SUBFAMILY K"/>
    <property type="match status" value="1"/>
</dbReference>
<evidence type="ECO:0000256" key="3">
    <source>
        <dbReference type="ARBA" id="ARBA00022692"/>
    </source>
</evidence>
<evidence type="ECO:0000259" key="10">
    <source>
        <dbReference type="Pfam" id="PF07885"/>
    </source>
</evidence>
<dbReference type="RefSeq" id="XP_052120239.1">
    <property type="nucleotide sequence ID" value="XM_052264279.1"/>
</dbReference>
<feature type="compositionally biased region" description="Basic residues" evidence="8">
    <location>
        <begin position="108"/>
        <end position="119"/>
    </location>
</feature>
<dbReference type="KEGG" id="foc:113209844"/>
<evidence type="ECO:0000256" key="9">
    <source>
        <dbReference type="SAM" id="Phobius"/>
    </source>
</evidence>
<feature type="region of interest" description="Disordered" evidence="8">
    <location>
        <begin position="74"/>
        <end position="125"/>
    </location>
</feature>
<dbReference type="RefSeq" id="XP_052120238.1">
    <property type="nucleotide sequence ID" value="XM_052264278.1"/>
</dbReference>
<name>A0A6J1SRA4_FRAOC</name>
<keyword evidence="5" id="KW-0406">Ion transport</keyword>
<evidence type="ECO:0000256" key="4">
    <source>
        <dbReference type="ARBA" id="ARBA00022989"/>
    </source>
</evidence>
<dbReference type="RefSeq" id="XP_026283345.2">
    <property type="nucleotide sequence ID" value="XM_026427560.2"/>
</dbReference>
<dbReference type="InterPro" id="IPR013099">
    <property type="entry name" value="K_chnl_dom"/>
</dbReference>
<evidence type="ECO:0000256" key="7">
    <source>
        <dbReference type="ARBA" id="ARBA00023303"/>
    </source>
</evidence>
<reference evidence="12 13" key="1">
    <citation type="submission" date="2025-04" db="UniProtKB">
        <authorList>
            <consortium name="RefSeq"/>
        </authorList>
    </citation>
    <scope>IDENTIFICATION</scope>
    <source>
        <tissue evidence="12 13">Whole organism</tissue>
    </source>
</reference>
<dbReference type="OrthoDB" id="6433782at2759"/>
<feature type="region of interest" description="Disordered" evidence="8">
    <location>
        <begin position="173"/>
        <end position="199"/>
    </location>
</feature>
<feature type="transmembrane region" description="Helical" evidence="9">
    <location>
        <begin position="597"/>
        <end position="621"/>
    </location>
</feature>
<dbReference type="Gene3D" id="1.10.287.70">
    <property type="match status" value="1"/>
</dbReference>
<dbReference type="GO" id="GO:0015271">
    <property type="term" value="F:outward rectifier potassium channel activity"/>
    <property type="evidence" value="ECO:0007669"/>
    <property type="project" value="TreeGrafter"/>
</dbReference>
<feature type="region of interest" description="Disordered" evidence="8">
    <location>
        <begin position="1"/>
        <end position="24"/>
    </location>
</feature>
<organism evidence="11 15">
    <name type="scientific">Frankliniella occidentalis</name>
    <name type="common">Western flower thrips</name>
    <name type="synonym">Euthrips occidentalis</name>
    <dbReference type="NCBI Taxonomy" id="133901"/>
    <lineage>
        <taxon>Eukaryota</taxon>
        <taxon>Metazoa</taxon>
        <taxon>Ecdysozoa</taxon>
        <taxon>Arthropoda</taxon>
        <taxon>Hexapoda</taxon>
        <taxon>Insecta</taxon>
        <taxon>Pterygota</taxon>
        <taxon>Neoptera</taxon>
        <taxon>Paraneoptera</taxon>
        <taxon>Thysanoptera</taxon>
        <taxon>Terebrantia</taxon>
        <taxon>Thripoidea</taxon>
        <taxon>Thripidae</taxon>
        <taxon>Frankliniella</taxon>
    </lineage>
</organism>
<evidence type="ECO:0000256" key="2">
    <source>
        <dbReference type="ARBA" id="ARBA00022448"/>
    </source>
</evidence>
<evidence type="ECO:0000256" key="6">
    <source>
        <dbReference type="ARBA" id="ARBA00023136"/>
    </source>
</evidence>
<evidence type="ECO:0000313" key="17">
    <source>
        <dbReference type="RefSeq" id="XP_052120238.1"/>
    </source>
</evidence>
<dbReference type="Proteomes" id="UP000504606">
    <property type="component" value="Unplaced"/>
</dbReference>
<keyword evidence="4 9" id="KW-1133">Transmembrane helix</keyword>
<evidence type="ECO:0000313" key="14">
    <source>
        <dbReference type="RefSeq" id="XP_026283347.2"/>
    </source>
</evidence>
<feature type="compositionally biased region" description="Pro residues" evidence="8">
    <location>
        <begin position="1"/>
        <end position="19"/>
    </location>
</feature>
<keyword evidence="6 9" id="KW-0472">Membrane</keyword>
<dbReference type="GeneID" id="113209844"/>
<sequence>MTPQPVPRQPAPRSPPPRTSPRVPFVEPVALVRALPPSPPCSPSELGGHAIAVEVNNTAEQQQQGRGFVADLDEDGVDDAMGLGAGESGGARRPGLKRTALSESTETHHHHHQHHHRHHSDPDPATATTIAKLDVRDAADSILHQQVHEREKRLRQQQHSDALRVKVVQQAVQEKASRSAPQRGRSVTLTASHSHARPQRWSIGEPSELLAGLAVRAPWDAVPCTSPPSEASAANGIPTVSLQIKQGHGHGHPPERCTTDIAHERCGDEPIFTDHLVRFVYPERGCHVRVRDEGVQASGPPPLQLRVLPQHRCACSPCGRGARGAGVGPCVWVVQALFSLAGLACVILVLALVGAAAFHATEGPHEDLQVRQLNREQTELVVQLATDLRVVLPDDATWRAAIERSVESHEQMVLRAAAAGYGEGGAGEGGARIWTYPGGLLFAASLLTTLGFGAPVPRTPLGRLTAVVLAVLGIPLNVVLALQLGRQLCVRLPRLLPLLSASRPPAVHPSPPSKGRTPCSTCWSAPAMPVDPGGARCEDGAGLGFRWAPLLLPVGSLLVYYVLGMALFGAVLALPASEWVVFPLSLTAAGGVARVPGWVRVCYAAYLEGGVLLAAVAVALLQAPATTATTDFAMGLGILDLDEYYSA</sequence>
<evidence type="ECO:0000256" key="1">
    <source>
        <dbReference type="ARBA" id="ARBA00004141"/>
    </source>
</evidence>
<dbReference type="AlphaFoldDB" id="A0A6J1SRA4"/>